<feature type="compositionally biased region" description="Basic and acidic residues" evidence="2">
    <location>
        <begin position="2077"/>
        <end position="2093"/>
    </location>
</feature>
<gene>
    <name evidence="3" type="ORF">VOLCADRAFT_89503</name>
</gene>
<feature type="compositionally biased region" description="Acidic residues" evidence="2">
    <location>
        <begin position="1577"/>
        <end position="1586"/>
    </location>
</feature>
<dbReference type="Proteomes" id="UP000001058">
    <property type="component" value="Unassembled WGS sequence"/>
</dbReference>
<sequence length="2642" mass="276258">MTAFAQEEQRKTGGTDLRHVSDGLLRQLPDWEEVPWAPVRSQEQTRRGGSLRLGVRHPSLNARVWQEVSLEGPTPGVGDGYGDGAVQGSGSPSPRKDRGPLTSRGTGVDVHSDWHLGAPAAPALAAAAPGGFTPDPGHRNSRGRLPYAVTETVGGLDDERAEDILSSDGKVDTAALMAAVVRALAAQDGSAALPPTVYGAMLQRGSHHTQHWQPHEDWPMDSSHAAAADDRPLLHLGKPRIPGSNLMSLMMSQKPPSMQLQQQAQKTTPAQQAARSHSQLQQAMQLQLHPLPPEEVDCPVGLFHSDSIRGVSGKRTAEASVRGTASSPQLRLWPGGPAAASATPKNAHLRADAVKLGWQQQQQQQQHYPRSAVDRQLEGLRLGPCNMTAAPALPYTAFEEPSVRRGAQIPPPPPLALRAAAAAAPSSSPEAEPTGVRPLTAALLIPRAFVSRSIPDARPGDQIPAVLTVDDGSRGVECARRGAGGVSATEAAADAAAASGHYPGALVVQHDGSGVLADPLISEAIAAYQGWTTVGWRLEPLDKMSLGEVYWVEWKVRKVAPPPPLQQLQEEQWVEEHVRSVRGLRPADDDVAVRAPEAPGPEAEETLLEALAALARQQRALQQQLSRMQTARRAAQHYHQRQELEEEERLLWQQQQQRQMQQPMNWEEAEEEAAHSVEVGAEEKRMQAQEQAAVLKSLRQRQHESRGHTVLISQQPQEQQQRQHHQEEGQERRSSVATSFQQLNPTRARPGKTLALTASDFADDKVDVGTTGAGLYGAGFETYDAEDMPRVPGAAHSAGPRSKGRRRGPSLPRQEGTATEAPTFASRTTRIEERYVVSPQDPLLPPSPTQLANQVQPRQQQQQLLQLKAEVGEDRPLDRLLDASPAPSSTTASRPSPEQEEEEPSPALSPSLEECAKARMPQQPSHALPAAIMAIATTTAAKAEQSSPSHPPGEDGNGATAGEEIGANAAAAAAAAAASAACKDQDAGAALRSHAQEGGNADVVAPAAGAAGAGAPTTTTTTSSAAAAGGGSGGVDLAASDPVVARSAPRQMSRYLTSGEIRTLFTERDSRVLCNPPCGLLLLMQMFLDGQALGPPQEAQLCRYNSSSPRYLTSVPAQELTSPPIPWKRLADTTIHFRRCRSGLLQLWATRGRPYGGSSGSVRGGLGDADEGVLQLTAKDAAAMPKLASFKPAGLRRAAWLAASGGPSGGGCAAAASDGCDGDGDGQDGCGDEGHVDAAAELAQPPPQRWGSAVADATHGSGLHSPTIGTESIGAGRSTDTAAEPNCSRFAGGAVTSRGGSGNVAVAVVLAEAAAHATDPRGFRGPLPNTANADSQDQAVALDSLPGLNINNLPNSLNELNWVGPNYETLPGELRAVDRGGGGAAAAAERQRGSGGGNGSEERAAATEAPYCMDVLVACPPRSLSRYVTKAELELLVGPEVYDQLCSGNKLAGVRVMFEVNGRRLPEVFVADIERYNASSPFYLKASSGRGVDGLPWRSVPPNATVQWRRMADNTLVLAQVSNPAGIARRDSNGRDVVPSRAGSYQQHRDAVRHGGARRRGGGGGGERSYRSKWSLEEDTCTEDDTSDFKYGSGHSDTDTPAARNKRRRPRRRSPAVAAAAPPPPPPPSAASWGNPQVDGADKPTSCHMTLEALAGVAGQALLEERAAAAEAAVGKGAVGARRQKRTRTAFEQQFGGPDDVQRRQDTAHGNSATAGGIAGRTFAQPPPLAAAAAAGGSLGVLVCPSPPHHHQHGTGAMGSSSFISRIVATNLYIGRRQLQALYGPGFKSDTKSDMQLSLNGTLMSEMYHVQWKEGCHKGSFYPKGAPLGQLRGRFLQGIYWLDEPGNLLVAVAWDQPPADWSMRRGRMATTENFGAAAAAAAAAGSGPGPGKPRRWLWQREAERVGKASVDATAREAAPARPTFGGPASLDFGQLQCTTGDRSGDAERGSADTKVGGCTSLAMTAHPINVEDVGDQMRSCRPDVETDADVPAAAAAAAAGPGAVEQVRSGSEAAGGPGVAPGTAGASALCDGSLLRLLRAARCEPGSAADGALDDASAERRPEARSHLGPGALPAAEEDRSQEKLSKIGRDSGDEMVGVVSRADEDSLNLAQHQHQHQHQQKDLPAQHAGAARDYTLDRLGSGAEVAAQPQVAESAPAPTAAASTDGGGVVADDGAATAPPYNANRANSGVGAKRCREDPAAPASSSSVSPPAPEKDDEREDAETWAAKKSRGVVPEATVWGFEHQQPRESPGDRLPLSIKQTVPLPHQQQQPQQPQRQLNLRGGVDQGVCTASADAAGGCRGWKKPWLRRRIAAAAAATAATTSDSGGNGGCGDAGFCSQGTSCGGCSTDDCPGVHLGQVLTAQSHPGHCSGEIAAVAHGQSGTETTGRLPGMSVLQLACNGGVQGGGGGGSCGLDSEGACQQRDVEPRGKDEQYEVRAAGFEEVVGHLQPGASPAALVMAVCQSQRRELRGAGDGDNAAAAEAAVAIAGGDCGGDSDGAAAGEAAAAVNTSGELDAAVAAEATDELVIRTIPWISMHLAHKWYPDAVFSSEQPPYHVQVAIELDGQLRQERFPAQLKSYPFNNSVFLPGLPMKVVKGLIRTGWRKLHDQTLVLMVRSPSDQEAQKEALASGGQDAHRDTT</sequence>
<feature type="region of interest" description="Disordered" evidence="2">
    <location>
        <begin position="787"/>
        <end position="910"/>
    </location>
</feature>
<name>D8TS05_VOLCA</name>
<feature type="compositionally biased region" description="Low complexity" evidence="2">
    <location>
        <begin position="850"/>
        <end position="867"/>
    </location>
</feature>
<keyword evidence="1" id="KW-0175">Coiled coil</keyword>
<feature type="coiled-coil region" evidence="1">
    <location>
        <begin position="604"/>
        <end position="634"/>
    </location>
</feature>
<feature type="region of interest" description="Disordered" evidence="2">
    <location>
        <begin position="1907"/>
        <end position="1953"/>
    </location>
</feature>
<dbReference type="KEGG" id="vcn:VOLCADRAFT_89503"/>
<feature type="compositionally biased region" description="Basic and acidic residues" evidence="2">
    <location>
        <begin position="2057"/>
        <end position="2066"/>
    </location>
</feature>
<feature type="region of interest" description="Disordered" evidence="2">
    <location>
        <begin position="2046"/>
        <end position="2094"/>
    </location>
</feature>
<feature type="compositionally biased region" description="Low complexity" evidence="2">
    <location>
        <begin position="259"/>
        <end position="274"/>
    </location>
</feature>
<feature type="compositionally biased region" description="Basic and acidic residues" evidence="2">
    <location>
        <begin position="7"/>
        <end position="21"/>
    </location>
</feature>
<reference evidence="3 4" key="1">
    <citation type="journal article" date="2010" name="Science">
        <title>Genomic analysis of organismal complexity in the multicellular green alga Volvox carteri.</title>
        <authorList>
            <person name="Prochnik S.E."/>
            <person name="Umen J."/>
            <person name="Nedelcu A.M."/>
            <person name="Hallmann A."/>
            <person name="Miller S.M."/>
            <person name="Nishii I."/>
            <person name="Ferris P."/>
            <person name="Kuo A."/>
            <person name="Mitros T."/>
            <person name="Fritz-Laylin L.K."/>
            <person name="Hellsten U."/>
            <person name="Chapman J."/>
            <person name="Simakov O."/>
            <person name="Rensing S.A."/>
            <person name="Terry A."/>
            <person name="Pangilinan J."/>
            <person name="Kapitonov V."/>
            <person name="Jurka J."/>
            <person name="Salamov A."/>
            <person name="Shapiro H."/>
            <person name="Schmutz J."/>
            <person name="Grimwood J."/>
            <person name="Lindquist E."/>
            <person name="Lucas S."/>
            <person name="Grigoriev I.V."/>
            <person name="Schmitt R."/>
            <person name="Kirk D."/>
            <person name="Rokhsar D.S."/>
        </authorList>
    </citation>
    <scope>NUCLEOTIDE SEQUENCE [LARGE SCALE GENOMIC DNA]</scope>
    <source>
        <strain evidence="4">f. Nagariensis / Eve</strain>
    </source>
</reference>
<feature type="region of interest" description="Disordered" evidence="2">
    <location>
        <begin position="2109"/>
        <end position="2128"/>
    </location>
</feature>
<feature type="region of interest" description="Disordered" evidence="2">
    <location>
        <begin position="655"/>
        <end position="752"/>
    </location>
</feature>
<dbReference type="InParanoid" id="D8TS05"/>
<organism evidence="4">
    <name type="scientific">Volvox carteri f. nagariensis</name>
    <dbReference type="NCBI Taxonomy" id="3068"/>
    <lineage>
        <taxon>Eukaryota</taxon>
        <taxon>Viridiplantae</taxon>
        <taxon>Chlorophyta</taxon>
        <taxon>core chlorophytes</taxon>
        <taxon>Chlorophyceae</taxon>
        <taxon>CS clade</taxon>
        <taxon>Chlamydomonadales</taxon>
        <taxon>Volvocaceae</taxon>
        <taxon>Volvox</taxon>
    </lineage>
</organism>
<evidence type="ECO:0000256" key="2">
    <source>
        <dbReference type="SAM" id="MobiDB-lite"/>
    </source>
</evidence>
<evidence type="ECO:0000256" key="1">
    <source>
        <dbReference type="SAM" id="Coils"/>
    </source>
</evidence>
<feature type="region of interest" description="Disordered" evidence="2">
    <location>
        <begin position="939"/>
        <end position="961"/>
    </location>
</feature>
<evidence type="ECO:0000313" key="4">
    <source>
        <dbReference type="Proteomes" id="UP000001058"/>
    </source>
</evidence>
<feature type="region of interest" description="Disordered" evidence="2">
    <location>
        <begin position="1"/>
        <end position="55"/>
    </location>
</feature>
<feature type="region of interest" description="Disordered" evidence="2">
    <location>
        <begin position="1010"/>
        <end position="1033"/>
    </location>
</feature>
<feature type="compositionally biased region" description="Low complexity" evidence="2">
    <location>
        <begin position="2155"/>
        <end position="2179"/>
    </location>
</feature>
<feature type="compositionally biased region" description="Basic and acidic residues" evidence="2">
    <location>
        <begin position="724"/>
        <end position="734"/>
    </location>
</feature>
<protein>
    <submittedName>
        <fullName evidence="3">Uncharacterized protein</fullName>
    </submittedName>
</protein>
<proteinExistence type="predicted"/>
<keyword evidence="4" id="KW-1185">Reference proteome</keyword>
<dbReference type="EMBL" id="GL378334">
    <property type="protein sequence ID" value="EFJ49741.1"/>
    <property type="molecule type" value="Genomic_DNA"/>
</dbReference>
<feature type="region of interest" description="Disordered" evidence="2">
    <location>
        <begin position="1378"/>
        <end position="1402"/>
    </location>
</feature>
<feature type="compositionally biased region" description="Low complexity" evidence="2">
    <location>
        <begin position="883"/>
        <end position="896"/>
    </location>
</feature>
<dbReference type="RefSeq" id="XP_002949248.1">
    <property type="nucleotide sequence ID" value="XM_002949202.1"/>
</dbReference>
<dbReference type="STRING" id="3068.D8TS05"/>
<evidence type="ECO:0000313" key="3">
    <source>
        <dbReference type="EMBL" id="EFJ49741.1"/>
    </source>
</evidence>
<feature type="compositionally biased region" description="Gly residues" evidence="2">
    <location>
        <begin position="75"/>
        <end position="87"/>
    </location>
</feature>
<accession>D8TS05</accession>
<dbReference type="GeneID" id="9616067"/>
<feature type="region of interest" description="Disordered" evidence="2">
    <location>
        <begin position="2142"/>
        <end position="2234"/>
    </location>
</feature>
<feature type="region of interest" description="Disordered" evidence="2">
    <location>
        <begin position="1527"/>
        <end position="1645"/>
    </location>
</feature>
<feature type="region of interest" description="Disordered" evidence="2">
    <location>
        <begin position="1257"/>
        <end position="1281"/>
    </location>
</feature>
<feature type="region of interest" description="Disordered" evidence="2">
    <location>
        <begin position="1676"/>
        <end position="1721"/>
    </location>
</feature>
<feature type="compositionally biased region" description="Basic and acidic residues" evidence="2">
    <location>
        <begin position="1942"/>
        <end position="1951"/>
    </location>
</feature>
<feature type="region of interest" description="Disordered" evidence="2">
    <location>
        <begin position="70"/>
        <end position="114"/>
    </location>
</feature>
<feature type="compositionally biased region" description="Low complexity" evidence="2">
    <location>
        <begin position="2046"/>
        <end position="2055"/>
    </location>
</feature>
<dbReference type="OrthoDB" id="545164at2759"/>
<feature type="compositionally biased region" description="Low complexity" evidence="2">
    <location>
        <begin position="2201"/>
        <end position="2210"/>
    </location>
</feature>
<feature type="compositionally biased region" description="Low complexity" evidence="2">
    <location>
        <begin position="416"/>
        <end position="433"/>
    </location>
</feature>
<feature type="region of interest" description="Disordered" evidence="2">
    <location>
        <begin position="254"/>
        <end position="280"/>
    </location>
</feature>
<feature type="compositionally biased region" description="Basic and acidic residues" evidence="2">
    <location>
        <begin position="870"/>
        <end position="881"/>
    </location>
</feature>
<feature type="compositionally biased region" description="Low complexity" evidence="2">
    <location>
        <begin position="1010"/>
        <end position="1027"/>
    </location>
</feature>
<feature type="region of interest" description="Disordered" evidence="2">
    <location>
        <begin position="403"/>
        <end position="435"/>
    </location>
</feature>
<feature type="region of interest" description="Disordered" evidence="2">
    <location>
        <begin position="125"/>
        <end position="144"/>
    </location>
</feature>
<feature type="compositionally biased region" description="Basic residues" evidence="2">
    <location>
        <begin position="1604"/>
        <end position="1614"/>
    </location>
</feature>
<feature type="compositionally biased region" description="Polar residues" evidence="2">
    <location>
        <begin position="735"/>
        <end position="745"/>
    </location>
</feature>